<dbReference type="AlphaFoldDB" id="A0A183EGP2"/>
<evidence type="ECO:0000256" key="1">
    <source>
        <dbReference type="SAM" id="MobiDB-lite"/>
    </source>
</evidence>
<protein>
    <submittedName>
        <fullName evidence="4">Conserved domain protein</fullName>
    </submittedName>
</protein>
<feature type="region of interest" description="Disordered" evidence="1">
    <location>
        <begin position="1"/>
        <end position="20"/>
    </location>
</feature>
<proteinExistence type="predicted"/>
<dbReference type="WBParaSite" id="GPUH_0002015801-mRNA-1">
    <property type="protein sequence ID" value="GPUH_0002015801-mRNA-1"/>
    <property type="gene ID" value="GPUH_0002015801"/>
</dbReference>
<gene>
    <name evidence="2" type="ORF">GPUH_LOCUS20132</name>
</gene>
<accession>A0A183EGP2</accession>
<dbReference type="EMBL" id="UYRT01089831">
    <property type="protein sequence ID" value="VDN35373.1"/>
    <property type="molecule type" value="Genomic_DNA"/>
</dbReference>
<reference evidence="4" key="1">
    <citation type="submission" date="2016-06" db="UniProtKB">
        <authorList>
            <consortium name="WormBaseParasite"/>
        </authorList>
    </citation>
    <scope>IDENTIFICATION</scope>
</reference>
<keyword evidence="3" id="KW-1185">Reference proteome</keyword>
<organism evidence="4">
    <name type="scientific">Gongylonema pulchrum</name>
    <dbReference type="NCBI Taxonomy" id="637853"/>
    <lineage>
        <taxon>Eukaryota</taxon>
        <taxon>Metazoa</taxon>
        <taxon>Ecdysozoa</taxon>
        <taxon>Nematoda</taxon>
        <taxon>Chromadorea</taxon>
        <taxon>Rhabditida</taxon>
        <taxon>Spirurina</taxon>
        <taxon>Spiruromorpha</taxon>
        <taxon>Spiruroidea</taxon>
        <taxon>Gongylonematidae</taxon>
        <taxon>Gongylonema</taxon>
    </lineage>
</organism>
<sequence length="71" mass="7721">MVLEKRTGPPAGEVQQKKEAANPVYRIQKLPVTTVQPRQRRTGCNRSSRNIAELIDSDAGALFAGALFIGV</sequence>
<dbReference type="Proteomes" id="UP000271098">
    <property type="component" value="Unassembled WGS sequence"/>
</dbReference>
<name>A0A183EGP2_9BILA</name>
<evidence type="ECO:0000313" key="4">
    <source>
        <dbReference type="WBParaSite" id="GPUH_0002015801-mRNA-1"/>
    </source>
</evidence>
<evidence type="ECO:0000313" key="3">
    <source>
        <dbReference type="Proteomes" id="UP000271098"/>
    </source>
</evidence>
<evidence type="ECO:0000313" key="2">
    <source>
        <dbReference type="EMBL" id="VDN35373.1"/>
    </source>
</evidence>
<reference evidence="2 3" key="2">
    <citation type="submission" date="2018-11" db="EMBL/GenBank/DDBJ databases">
        <authorList>
            <consortium name="Pathogen Informatics"/>
        </authorList>
    </citation>
    <scope>NUCLEOTIDE SEQUENCE [LARGE SCALE GENOMIC DNA]</scope>
</reference>